<accession>A0A1F4U6G0</accession>
<organism evidence="9 10">
    <name type="scientific">candidate division WOR-3 bacterium RBG_13_43_14</name>
    <dbReference type="NCBI Taxonomy" id="1802590"/>
    <lineage>
        <taxon>Bacteria</taxon>
        <taxon>Bacteria division WOR-3</taxon>
    </lineage>
</organism>
<dbReference type="GO" id="GO:0000160">
    <property type="term" value="P:phosphorelay signal transduction system"/>
    <property type="evidence" value="ECO:0007669"/>
    <property type="project" value="UniProtKB-KW"/>
</dbReference>
<dbReference type="InterPro" id="IPR003594">
    <property type="entry name" value="HATPase_dom"/>
</dbReference>
<sequence>MLNIDQIFDAILKACNDAIFITNQKRKIVLVNPAAEKLFSLKRDKIIGRECHKILYGQKIPHKACPLQNMLKTKQKNFMEIYLDKHNKWLRWTIIPIFDPHGNIIYFLHDASDITKLKIQADIIKKERFKLLELFENLPLMAYSISRDGKILDCNVTAWRTLEYKNKAELLNKSLIKTIYPYSSRAKAKKLFKIWKKYGKIKNEELQVITKKGKILDVLLNVDTIYDHTGKSLYSISTQIDYTERKKLLENVKTALSEKETLLKEIHHRVKNNLQIISSLLNLQAVNINDPQIRRHLFDSQNRIKSMVLVHEKLYESEDLAHIQPREYFGTLAKFVYSFYGIKMSQIVLELDIDDILTEIDTAIPCGLIVNELLSNALKYAFPSDFAVKKPVIHITFRRVDNNKILFRISDNGIGLSESLDIKNTKTLGLQLVYALAKQLNGQVKLDRKHGTGITIIFKDTKEEKRN</sequence>
<dbReference type="Pfam" id="PF02518">
    <property type="entry name" value="HATPase_c"/>
    <property type="match status" value="1"/>
</dbReference>
<dbReference type="SMART" id="SM00387">
    <property type="entry name" value="HATPase_c"/>
    <property type="match status" value="1"/>
</dbReference>
<comment type="caution">
    <text evidence="9">The sequence shown here is derived from an EMBL/GenBank/DDBJ whole genome shotgun (WGS) entry which is preliminary data.</text>
</comment>
<dbReference type="InterPro" id="IPR000014">
    <property type="entry name" value="PAS"/>
</dbReference>
<keyword evidence="3" id="KW-0547">Nucleotide-binding</keyword>
<dbReference type="SMART" id="SM00086">
    <property type="entry name" value="PAC"/>
    <property type="match status" value="2"/>
</dbReference>
<dbReference type="Proteomes" id="UP000177025">
    <property type="component" value="Unassembled WGS sequence"/>
</dbReference>
<dbReference type="SUPFAM" id="SSF55785">
    <property type="entry name" value="PYP-like sensor domain (PAS domain)"/>
    <property type="match status" value="2"/>
</dbReference>
<evidence type="ECO:0000256" key="2">
    <source>
        <dbReference type="ARBA" id="ARBA00022679"/>
    </source>
</evidence>
<dbReference type="InterPro" id="IPR001610">
    <property type="entry name" value="PAC"/>
</dbReference>
<feature type="domain" description="PAS" evidence="7">
    <location>
        <begin position="4"/>
        <end position="49"/>
    </location>
</feature>
<dbReference type="AlphaFoldDB" id="A0A1F4U6G0"/>
<feature type="domain" description="PAC" evidence="8">
    <location>
        <begin position="202"/>
        <end position="254"/>
    </location>
</feature>
<evidence type="ECO:0000259" key="7">
    <source>
        <dbReference type="PROSITE" id="PS50112"/>
    </source>
</evidence>
<dbReference type="Gene3D" id="3.30.450.20">
    <property type="entry name" value="PAS domain"/>
    <property type="match status" value="2"/>
</dbReference>
<dbReference type="PANTHER" id="PTHR43065">
    <property type="entry name" value="SENSOR HISTIDINE KINASE"/>
    <property type="match status" value="1"/>
</dbReference>
<dbReference type="Pfam" id="PF00989">
    <property type="entry name" value="PAS"/>
    <property type="match status" value="1"/>
</dbReference>
<dbReference type="CDD" id="cd00130">
    <property type="entry name" value="PAS"/>
    <property type="match status" value="2"/>
</dbReference>
<keyword evidence="4" id="KW-0418">Kinase</keyword>
<dbReference type="PROSITE" id="PS50113">
    <property type="entry name" value="PAC"/>
    <property type="match status" value="1"/>
</dbReference>
<evidence type="ECO:0008006" key="11">
    <source>
        <dbReference type="Google" id="ProtNLM"/>
    </source>
</evidence>
<evidence type="ECO:0000313" key="9">
    <source>
        <dbReference type="EMBL" id="OGC40534.1"/>
    </source>
</evidence>
<reference evidence="9 10" key="1">
    <citation type="journal article" date="2016" name="Nat. Commun.">
        <title>Thousands of microbial genomes shed light on interconnected biogeochemical processes in an aquifer system.</title>
        <authorList>
            <person name="Anantharaman K."/>
            <person name="Brown C.T."/>
            <person name="Hug L.A."/>
            <person name="Sharon I."/>
            <person name="Castelle C.J."/>
            <person name="Probst A.J."/>
            <person name="Thomas B.C."/>
            <person name="Singh A."/>
            <person name="Wilkins M.J."/>
            <person name="Karaoz U."/>
            <person name="Brodie E.L."/>
            <person name="Williams K.H."/>
            <person name="Hubbard S.S."/>
            <person name="Banfield J.F."/>
        </authorList>
    </citation>
    <scope>NUCLEOTIDE SEQUENCE [LARGE SCALE GENOMIC DNA]</scope>
</reference>
<dbReference type="EMBL" id="MEUM01000124">
    <property type="protein sequence ID" value="OGC40534.1"/>
    <property type="molecule type" value="Genomic_DNA"/>
</dbReference>
<evidence type="ECO:0000256" key="3">
    <source>
        <dbReference type="ARBA" id="ARBA00022741"/>
    </source>
</evidence>
<evidence type="ECO:0000256" key="5">
    <source>
        <dbReference type="ARBA" id="ARBA00022840"/>
    </source>
</evidence>
<dbReference type="GO" id="GO:0006355">
    <property type="term" value="P:regulation of DNA-templated transcription"/>
    <property type="evidence" value="ECO:0007669"/>
    <property type="project" value="InterPro"/>
</dbReference>
<dbReference type="GO" id="GO:0016301">
    <property type="term" value="F:kinase activity"/>
    <property type="evidence" value="ECO:0007669"/>
    <property type="project" value="UniProtKB-KW"/>
</dbReference>
<dbReference type="InterPro" id="IPR036890">
    <property type="entry name" value="HATPase_C_sf"/>
</dbReference>
<dbReference type="Pfam" id="PF07568">
    <property type="entry name" value="HisKA_2"/>
    <property type="match status" value="1"/>
</dbReference>
<proteinExistence type="predicted"/>
<dbReference type="SMART" id="SM00091">
    <property type="entry name" value="PAS"/>
    <property type="match status" value="2"/>
</dbReference>
<evidence type="ECO:0000256" key="1">
    <source>
        <dbReference type="ARBA" id="ARBA00022553"/>
    </source>
</evidence>
<name>A0A1F4U6G0_UNCW3</name>
<dbReference type="Gene3D" id="3.30.565.10">
    <property type="entry name" value="Histidine kinase-like ATPase, C-terminal domain"/>
    <property type="match status" value="1"/>
</dbReference>
<gene>
    <name evidence="9" type="ORF">A2Y85_01430</name>
</gene>
<dbReference type="InterPro" id="IPR035965">
    <property type="entry name" value="PAS-like_dom_sf"/>
</dbReference>
<dbReference type="GO" id="GO:0005524">
    <property type="term" value="F:ATP binding"/>
    <property type="evidence" value="ECO:0007669"/>
    <property type="project" value="UniProtKB-KW"/>
</dbReference>
<dbReference type="Pfam" id="PF13426">
    <property type="entry name" value="PAS_9"/>
    <property type="match status" value="1"/>
</dbReference>
<dbReference type="PROSITE" id="PS50112">
    <property type="entry name" value="PAS"/>
    <property type="match status" value="1"/>
</dbReference>
<keyword evidence="6" id="KW-0902">Two-component regulatory system</keyword>
<evidence type="ECO:0000259" key="8">
    <source>
        <dbReference type="PROSITE" id="PS50113"/>
    </source>
</evidence>
<dbReference type="SUPFAM" id="SSF55874">
    <property type="entry name" value="ATPase domain of HSP90 chaperone/DNA topoisomerase II/histidine kinase"/>
    <property type="match status" value="1"/>
</dbReference>
<evidence type="ECO:0000313" key="10">
    <source>
        <dbReference type="Proteomes" id="UP000177025"/>
    </source>
</evidence>
<evidence type="ECO:0000256" key="6">
    <source>
        <dbReference type="ARBA" id="ARBA00023012"/>
    </source>
</evidence>
<protein>
    <recommendedName>
        <fullName evidence="11">PAS domain-containing protein</fullName>
    </recommendedName>
</protein>
<dbReference type="InterPro" id="IPR000700">
    <property type="entry name" value="PAS-assoc_C"/>
</dbReference>
<dbReference type="NCBIfam" id="TIGR00229">
    <property type="entry name" value="sensory_box"/>
    <property type="match status" value="2"/>
</dbReference>
<dbReference type="InterPro" id="IPR013767">
    <property type="entry name" value="PAS_fold"/>
</dbReference>
<evidence type="ECO:0000256" key="4">
    <source>
        <dbReference type="ARBA" id="ARBA00022777"/>
    </source>
</evidence>
<keyword evidence="2" id="KW-0808">Transferase</keyword>
<dbReference type="InterPro" id="IPR011495">
    <property type="entry name" value="Sig_transdc_His_kin_sub2_dim/P"/>
</dbReference>
<keyword evidence="5" id="KW-0067">ATP-binding</keyword>
<dbReference type="PANTHER" id="PTHR43065:SF23">
    <property type="entry name" value="SENSOR HISTIDINE KINASE PDTAS"/>
    <property type="match status" value="1"/>
</dbReference>
<keyword evidence="1" id="KW-0597">Phosphoprotein</keyword>